<sequence length="159" mass="18046">MHQKHCRYLATARCPPDKKYDIINPKSFLEGSDMDKLWGTELLEKVKGDVINIAANMKQTTDELENSFDKYKQAEMNNYHIYGNGKKGSLKSYFSERSLPAHDVESSRGDEPGNNTNQENPPSIAPTRFSFLARQRRVQDDNNGAANENKEAPKDGDTY</sequence>
<feature type="region of interest" description="Disordered" evidence="1">
    <location>
        <begin position="93"/>
        <end position="159"/>
    </location>
</feature>
<evidence type="ECO:0000313" key="2">
    <source>
        <dbReference type="EMBL" id="JAC83997.1"/>
    </source>
</evidence>
<feature type="compositionally biased region" description="Basic and acidic residues" evidence="1">
    <location>
        <begin position="148"/>
        <end position="159"/>
    </location>
</feature>
<accession>A0A061SFP1</accession>
<proteinExistence type="predicted"/>
<organism evidence="2">
    <name type="scientific">Tetraselmis sp. GSL018</name>
    <dbReference type="NCBI Taxonomy" id="582737"/>
    <lineage>
        <taxon>Eukaryota</taxon>
        <taxon>Viridiplantae</taxon>
        <taxon>Chlorophyta</taxon>
        <taxon>core chlorophytes</taxon>
        <taxon>Chlorodendrophyceae</taxon>
        <taxon>Chlorodendrales</taxon>
        <taxon>Chlorodendraceae</taxon>
        <taxon>Tetraselmis</taxon>
    </lineage>
</organism>
<gene>
    <name evidence="2" type="ORF">TSPGSL018_1995</name>
</gene>
<dbReference type="AlphaFoldDB" id="A0A061SFP1"/>
<evidence type="ECO:0000256" key="1">
    <source>
        <dbReference type="SAM" id="MobiDB-lite"/>
    </source>
</evidence>
<reference evidence="2" key="1">
    <citation type="submission" date="2014-05" db="EMBL/GenBank/DDBJ databases">
        <title>The transcriptome of the halophilic microalga Tetraselmis sp. GSL018 isolated from the Great Salt Lake, Utah.</title>
        <authorList>
            <person name="Jinkerson R.E."/>
            <person name="D'Adamo S."/>
            <person name="Posewitz M.C."/>
        </authorList>
    </citation>
    <scope>NUCLEOTIDE SEQUENCE</scope>
    <source>
        <strain evidence="2">GSL018</strain>
    </source>
</reference>
<dbReference type="EMBL" id="GBEZ01000927">
    <property type="protein sequence ID" value="JAC83997.1"/>
    <property type="molecule type" value="Transcribed_RNA"/>
</dbReference>
<protein>
    <submittedName>
        <fullName evidence="2">Uncharacterized protein</fullName>
    </submittedName>
</protein>
<name>A0A061SFP1_9CHLO</name>
<feature type="compositionally biased region" description="Basic and acidic residues" evidence="1">
    <location>
        <begin position="99"/>
        <end position="111"/>
    </location>
</feature>